<evidence type="ECO:0000256" key="2">
    <source>
        <dbReference type="ARBA" id="ARBA00007560"/>
    </source>
</evidence>
<evidence type="ECO:0000256" key="1">
    <source>
        <dbReference type="ARBA" id="ARBA00004123"/>
    </source>
</evidence>
<dbReference type="GO" id="GO:0016593">
    <property type="term" value="C:Cdc73/Paf1 complex"/>
    <property type="evidence" value="ECO:0007669"/>
    <property type="project" value="InterPro"/>
</dbReference>
<keyword evidence="5" id="KW-1185">Reference proteome</keyword>
<evidence type="ECO:0000313" key="5">
    <source>
        <dbReference type="Proteomes" id="UP000008694"/>
    </source>
</evidence>
<comment type="subcellular location">
    <subcellularLocation>
        <location evidence="1">Nucleus</location>
    </subcellularLocation>
</comment>
<sequence>MPPAPISSSVNGHNFVLRHMLLVSPTCRGGKNKKTKRLFLSPIISISSFSSKKTKPGKSLTEKQGKELREMKGGINILDNLNNRCLVSQICVFLNKVKKEGLMVYFYLVSRERQIMDIEASFEACKSQPIHSTNKNVQPVEVLPLLAYFDRLVAPYFPFETILNLNFRIGQFFLIIALHVDTTMKPLKPDTLRYYMYVGIL</sequence>
<name>D7KUX8_ARALL</name>
<evidence type="ECO:0000256" key="3">
    <source>
        <dbReference type="ARBA" id="ARBA00023242"/>
    </source>
</evidence>
<dbReference type="GO" id="GO:0000993">
    <property type="term" value="F:RNA polymerase II complex binding"/>
    <property type="evidence" value="ECO:0007669"/>
    <property type="project" value="TreeGrafter"/>
</dbReference>
<organism evidence="5">
    <name type="scientific">Arabidopsis lyrata subsp. lyrata</name>
    <name type="common">Lyre-leaved rock-cress</name>
    <dbReference type="NCBI Taxonomy" id="81972"/>
    <lineage>
        <taxon>Eukaryota</taxon>
        <taxon>Viridiplantae</taxon>
        <taxon>Streptophyta</taxon>
        <taxon>Embryophyta</taxon>
        <taxon>Tracheophyta</taxon>
        <taxon>Spermatophyta</taxon>
        <taxon>Magnoliopsida</taxon>
        <taxon>eudicotyledons</taxon>
        <taxon>Gunneridae</taxon>
        <taxon>Pentapetalae</taxon>
        <taxon>rosids</taxon>
        <taxon>malvids</taxon>
        <taxon>Brassicales</taxon>
        <taxon>Brassicaceae</taxon>
        <taxon>Camelineae</taxon>
        <taxon>Arabidopsis</taxon>
    </lineage>
</organism>
<accession>D7KUX8</accession>
<dbReference type="Proteomes" id="UP000008694">
    <property type="component" value="Unassembled WGS sequence"/>
</dbReference>
<protein>
    <submittedName>
        <fullName evidence="4">Uncharacterized protein</fullName>
    </submittedName>
</protein>
<dbReference type="GO" id="GO:0006368">
    <property type="term" value="P:transcription elongation by RNA polymerase II"/>
    <property type="evidence" value="ECO:0007669"/>
    <property type="project" value="InterPro"/>
</dbReference>
<dbReference type="EMBL" id="GL348714">
    <property type="protein sequence ID" value="EFH63352.1"/>
    <property type="molecule type" value="Genomic_DNA"/>
</dbReference>
<dbReference type="Gramene" id="scaffold_201493.1">
    <property type="protein sequence ID" value="scaffold_201493.1"/>
    <property type="gene ID" value="scaffold_201493.1"/>
</dbReference>
<dbReference type="STRING" id="81972.D7KUX8"/>
<gene>
    <name evidence="4" type="ORF">ARALYDRAFT_894419</name>
</gene>
<reference evidence="5" key="1">
    <citation type="journal article" date="2011" name="Nat. Genet.">
        <title>The Arabidopsis lyrata genome sequence and the basis of rapid genome size change.</title>
        <authorList>
            <person name="Hu T.T."/>
            <person name="Pattyn P."/>
            <person name="Bakker E.G."/>
            <person name="Cao J."/>
            <person name="Cheng J.-F."/>
            <person name="Clark R.M."/>
            <person name="Fahlgren N."/>
            <person name="Fawcett J.A."/>
            <person name="Grimwood J."/>
            <person name="Gundlach H."/>
            <person name="Haberer G."/>
            <person name="Hollister J.D."/>
            <person name="Ossowski S."/>
            <person name="Ottilar R.P."/>
            <person name="Salamov A.A."/>
            <person name="Schneeberger K."/>
            <person name="Spannagl M."/>
            <person name="Wang X."/>
            <person name="Yang L."/>
            <person name="Nasrallah M.E."/>
            <person name="Bergelson J."/>
            <person name="Carrington J.C."/>
            <person name="Gaut B.S."/>
            <person name="Schmutz J."/>
            <person name="Mayer K.F.X."/>
            <person name="Van de Peer Y."/>
            <person name="Grigoriev I.V."/>
            <person name="Nordborg M."/>
            <person name="Weigel D."/>
            <person name="Guo Y.-L."/>
        </authorList>
    </citation>
    <scope>NUCLEOTIDE SEQUENCE [LARGE SCALE GENOMIC DNA]</scope>
    <source>
        <strain evidence="5">cv. MN47</strain>
    </source>
</reference>
<dbReference type="PANTHER" id="PTHR23188:SF12">
    <property type="entry name" value="RNA POLYMERASE II-ASSOCIATED FACTOR 1 HOMOLOG"/>
    <property type="match status" value="1"/>
</dbReference>
<dbReference type="AlphaFoldDB" id="D7KUX8"/>
<keyword evidence="3" id="KW-0539">Nucleus</keyword>
<comment type="similarity">
    <text evidence="2">Belongs to the PAF1 family.</text>
</comment>
<proteinExistence type="inferred from homology"/>
<dbReference type="eggNOG" id="KOG2478">
    <property type="taxonomic scope" value="Eukaryota"/>
</dbReference>
<dbReference type="HOGENOM" id="CLU_1362078_0_0_1"/>
<dbReference type="PANTHER" id="PTHR23188">
    <property type="entry name" value="RNA POLYMERASE II-ASSOCIATED FACTOR 1 HOMOLOG"/>
    <property type="match status" value="1"/>
</dbReference>
<dbReference type="InterPro" id="IPR007133">
    <property type="entry name" value="RNA_pol_II-assoc_Paf1"/>
</dbReference>
<dbReference type="GO" id="GO:0003682">
    <property type="term" value="F:chromatin binding"/>
    <property type="evidence" value="ECO:0007669"/>
    <property type="project" value="TreeGrafter"/>
</dbReference>
<evidence type="ECO:0000313" key="4">
    <source>
        <dbReference type="EMBL" id="EFH63352.1"/>
    </source>
</evidence>